<comment type="caution">
    <text evidence="5">The sequence shown here is derived from an EMBL/GenBank/DDBJ whole genome shotgun (WGS) entry which is preliminary data.</text>
</comment>
<keyword evidence="6" id="KW-1185">Reference proteome</keyword>
<sequence length="185" mass="21337">MTSVKVKNMVCDRCKSVLKSELEKNGLRVTHIELGEIQFGEDSNIEINKIREILVRNGFELVVDHKEKIINTIKNLLIIGLKNQTMNQNLSEYLGDKINRDYSVLSKLFSAHEGITIEKYFIGLKIEKAKELIQMRDKTFSEIAYQLGYNSSSHLAKQFKTSTGMSMGAYQKAREWNRKPYDKIV</sequence>
<reference evidence="5 6" key="1">
    <citation type="submission" date="2020-03" db="EMBL/GenBank/DDBJ databases">
        <title>Genomic Encyclopedia of Type Strains, Phase IV (KMG-IV): sequencing the most valuable type-strain genomes for metagenomic binning, comparative biology and taxonomic classification.</title>
        <authorList>
            <person name="Goeker M."/>
        </authorList>
    </citation>
    <scope>NUCLEOTIDE SEQUENCE [LARGE SCALE GENOMIC DNA]</scope>
    <source>
        <strain evidence="5 6">DSM 29762</strain>
    </source>
</reference>
<dbReference type="EMBL" id="JAATJJ010000001">
    <property type="protein sequence ID" value="NJB71022.1"/>
    <property type="molecule type" value="Genomic_DNA"/>
</dbReference>
<accession>A0A846QWR3</accession>
<dbReference type="Proteomes" id="UP000590442">
    <property type="component" value="Unassembled WGS sequence"/>
</dbReference>
<evidence type="ECO:0000256" key="1">
    <source>
        <dbReference type="ARBA" id="ARBA00023015"/>
    </source>
</evidence>
<evidence type="ECO:0000256" key="2">
    <source>
        <dbReference type="ARBA" id="ARBA00023125"/>
    </source>
</evidence>
<dbReference type="SMART" id="SM00342">
    <property type="entry name" value="HTH_ARAC"/>
    <property type="match status" value="1"/>
</dbReference>
<keyword evidence="1" id="KW-0805">Transcription regulation</keyword>
<dbReference type="GO" id="GO:0003700">
    <property type="term" value="F:DNA-binding transcription factor activity"/>
    <property type="evidence" value="ECO:0007669"/>
    <property type="project" value="InterPro"/>
</dbReference>
<protein>
    <submittedName>
        <fullName evidence="5">YesN/AraC family two-component response regulator</fullName>
    </submittedName>
</protein>
<evidence type="ECO:0000313" key="5">
    <source>
        <dbReference type="EMBL" id="NJB71022.1"/>
    </source>
</evidence>
<name>A0A846QWR3_9FLAO</name>
<dbReference type="Pfam" id="PF12833">
    <property type="entry name" value="HTH_18"/>
    <property type="match status" value="1"/>
</dbReference>
<gene>
    <name evidence="5" type="ORF">GGR42_001484</name>
</gene>
<dbReference type="PROSITE" id="PS01124">
    <property type="entry name" value="HTH_ARAC_FAMILY_2"/>
    <property type="match status" value="1"/>
</dbReference>
<feature type="domain" description="HTH araC/xylS-type" evidence="4">
    <location>
        <begin position="92"/>
        <end position="173"/>
    </location>
</feature>
<dbReference type="InterPro" id="IPR018060">
    <property type="entry name" value="HTH_AraC"/>
</dbReference>
<keyword evidence="2" id="KW-0238">DNA-binding</keyword>
<proteinExistence type="predicted"/>
<dbReference type="Gene3D" id="1.10.10.60">
    <property type="entry name" value="Homeodomain-like"/>
    <property type="match status" value="1"/>
</dbReference>
<dbReference type="SUPFAM" id="SSF46689">
    <property type="entry name" value="Homeodomain-like"/>
    <property type="match status" value="1"/>
</dbReference>
<dbReference type="GO" id="GO:0043565">
    <property type="term" value="F:sequence-specific DNA binding"/>
    <property type="evidence" value="ECO:0007669"/>
    <property type="project" value="InterPro"/>
</dbReference>
<evidence type="ECO:0000313" key="6">
    <source>
        <dbReference type="Proteomes" id="UP000590442"/>
    </source>
</evidence>
<dbReference type="RefSeq" id="WP_167962394.1">
    <property type="nucleotide sequence ID" value="NZ_JAATJJ010000001.1"/>
</dbReference>
<dbReference type="PANTHER" id="PTHR43280">
    <property type="entry name" value="ARAC-FAMILY TRANSCRIPTIONAL REGULATOR"/>
    <property type="match status" value="1"/>
</dbReference>
<dbReference type="PANTHER" id="PTHR43280:SF2">
    <property type="entry name" value="HTH-TYPE TRANSCRIPTIONAL REGULATOR EXSA"/>
    <property type="match status" value="1"/>
</dbReference>
<evidence type="ECO:0000259" key="4">
    <source>
        <dbReference type="PROSITE" id="PS01124"/>
    </source>
</evidence>
<dbReference type="InterPro" id="IPR009057">
    <property type="entry name" value="Homeodomain-like_sf"/>
</dbReference>
<organism evidence="5 6">
    <name type="scientific">Saonia flava</name>
    <dbReference type="NCBI Taxonomy" id="523696"/>
    <lineage>
        <taxon>Bacteria</taxon>
        <taxon>Pseudomonadati</taxon>
        <taxon>Bacteroidota</taxon>
        <taxon>Flavobacteriia</taxon>
        <taxon>Flavobacteriales</taxon>
        <taxon>Flavobacteriaceae</taxon>
        <taxon>Saonia</taxon>
    </lineage>
</organism>
<keyword evidence="3" id="KW-0804">Transcription</keyword>
<evidence type="ECO:0000256" key="3">
    <source>
        <dbReference type="ARBA" id="ARBA00023163"/>
    </source>
</evidence>
<dbReference type="AlphaFoldDB" id="A0A846QWR3"/>